<feature type="compositionally biased region" description="Basic residues" evidence="1">
    <location>
        <begin position="146"/>
        <end position="155"/>
    </location>
</feature>
<feature type="compositionally biased region" description="Low complexity" evidence="1">
    <location>
        <begin position="27"/>
        <end position="36"/>
    </location>
</feature>
<comment type="caution">
    <text evidence="2">The sequence shown here is derived from an EMBL/GenBank/DDBJ whole genome shotgun (WGS) entry which is preliminary data.</text>
</comment>
<dbReference type="EMBL" id="LJIJ01004381">
    <property type="protein sequence ID" value="ODM87936.1"/>
    <property type="molecule type" value="Genomic_DNA"/>
</dbReference>
<organism evidence="2 3">
    <name type="scientific">Orchesella cincta</name>
    <name type="common">Springtail</name>
    <name type="synonym">Podura cincta</name>
    <dbReference type="NCBI Taxonomy" id="48709"/>
    <lineage>
        <taxon>Eukaryota</taxon>
        <taxon>Metazoa</taxon>
        <taxon>Ecdysozoa</taxon>
        <taxon>Arthropoda</taxon>
        <taxon>Hexapoda</taxon>
        <taxon>Collembola</taxon>
        <taxon>Entomobryomorpha</taxon>
        <taxon>Entomobryoidea</taxon>
        <taxon>Orchesellidae</taxon>
        <taxon>Orchesellinae</taxon>
        <taxon>Orchesella</taxon>
    </lineage>
</organism>
<feature type="region of interest" description="Disordered" evidence="1">
    <location>
        <begin position="20"/>
        <end position="95"/>
    </location>
</feature>
<evidence type="ECO:0000256" key="1">
    <source>
        <dbReference type="SAM" id="MobiDB-lite"/>
    </source>
</evidence>
<feature type="region of interest" description="Disordered" evidence="1">
    <location>
        <begin position="110"/>
        <end position="217"/>
    </location>
</feature>
<sequence length="217" mass="23402">MIKTEVCFPVQAATTQERIIPIQFVQEENSTSSPAETPTPTPQPVEQQQQPMPGLPQRQQSSTSAFSRMNSTASQFSRQNSSDTESLSIAPPAKLEPLKKCPREFLIPIKLEGSGQTVTPKEDLTSSTVDASLAGEDDFRMDSRLRSGRFGRQKRYSGLLSDASFDDESSVASGVSAASSRRPSGTPGLPPTAGHTRSRSQGDEPAPPGGGTFKRYR</sequence>
<protein>
    <submittedName>
        <fullName evidence="2">Uncharacterized protein</fullName>
    </submittedName>
</protein>
<dbReference type="OrthoDB" id="193931at2759"/>
<evidence type="ECO:0000313" key="3">
    <source>
        <dbReference type="Proteomes" id="UP000094527"/>
    </source>
</evidence>
<feature type="compositionally biased region" description="Low complexity" evidence="1">
    <location>
        <begin position="170"/>
        <end position="185"/>
    </location>
</feature>
<name>A0A1D2M4N9_ORCCI</name>
<dbReference type="Proteomes" id="UP000094527">
    <property type="component" value="Unassembled WGS sequence"/>
</dbReference>
<dbReference type="AlphaFoldDB" id="A0A1D2M4N9"/>
<feature type="compositionally biased region" description="Polar residues" evidence="1">
    <location>
        <begin position="57"/>
        <end position="87"/>
    </location>
</feature>
<accession>A0A1D2M4N9</accession>
<feature type="compositionally biased region" description="Polar residues" evidence="1">
    <location>
        <begin position="114"/>
        <end position="130"/>
    </location>
</feature>
<proteinExistence type="predicted"/>
<keyword evidence="3" id="KW-1185">Reference proteome</keyword>
<gene>
    <name evidence="2" type="ORF">Ocin01_18747</name>
</gene>
<evidence type="ECO:0000313" key="2">
    <source>
        <dbReference type="EMBL" id="ODM87936.1"/>
    </source>
</evidence>
<dbReference type="STRING" id="48709.A0A1D2M4N9"/>
<reference evidence="2 3" key="1">
    <citation type="journal article" date="2016" name="Genome Biol. Evol.">
        <title>Gene Family Evolution Reflects Adaptation to Soil Environmental Stressors in the Genome of the Collembolan Orchesella cincta.</title>
        <authorList>
            <person name="Faddeeva-Vakhrusheva A."/>
            <person name="Derks M.F."/>
            <person name="Anvar S.Y."/>
            <person name="Agamennone V."/>
            <person name="Suring W."/>
            <person name="Smit S."/>
            <person name="van Straalen N.M."/>
            <person name="Roelofs D."/>
        </authorList>
    </citation>
    <scope>NUCLEOTIDE SEQUENCE [LARGE SCALE GENOMIC DNA]</scope>
    <source>
        <tissue evidence="2">Mixed pool</tissue>
    </source>
</reference>